<dbReference type="EMBL" id="MN740593">
    <property type="protein sequence ID" value="QHS77750.1"/>
    <property type="molecule type" value="Genomic_DNA"/>
</dbReference>
<name>A0A6C0AE59_9ZZZZ</name>
<accession>A0A6C0AE59</accession>
<sequence>MLSFFKNVPGDSNVGFVSVFKGFPFQINDEPRKWSH</sequence>
<organism evidence="1">
    <name type="scientific">viral metagenome</name>
    <dbReference type="NCBI Taxonomy" id="1070528"/>
    <lineage>
        <taxon>unclassified sequences</taxon>
        <taxon>metagenomes</taxon>
        <taxon>organismal metagenomes</taxon>
    </lineage>
</organism>
<proteinExistence type="predicted"/>
<dbReference type="AlphaFoldDB" id="A0A6C0AE59"/>
<evidence type="ECO:0000313" key="1">
    <source>
        <dbReference type="EMBL" id="QHS77750.1"/>
    </source>
</evidence>
<protein>
    <submittedName>
        <fullName evidence="1">Uncharacterized protein</fullName>
    </submittedName>
</protein>
<reference evidence="1" key="1">
    <citation type="journal article" date="2020" name="Nature">
        <title>Giant virus diversity and host interactions through global metagenomics.</title>
        <authorList>
            <person name="Schulz F."/>
            <person name="Roux S."/>
            <person name="Paez-Espino D."/>
            <person name="Jungbluth S."/>
            <person name="Walsh D.A."/>
            <person name="Denef V.J."/>
            <person name="McMahon K.D."/>
            <person name="Konstantinidis K.T."/>
            <person name="Eloe-Fadrosh E.A."/>
            <person name="Kyrpides N.C."/>
            <person name="Woyke T."/>
        </authorList>
    </citation>
    <scope>NUCLEOTIDE SEQUENCE</scope>
    <source>
        <strain evidence="1">GVMAG-S-1021933-23</strain>
    </source>
</reference>